<accession>A0A2P2G1S5</accession>
<gene>
    <name evidence="2" type="ORF">BB31_00080</name>
</gene>
<comment type="caution">
    <text evidence="2">The sequence shown here is derived from an EMBL/GenBank/DDBJ whole genome shotgun (WGS) entry which is preliminary data.</text>
</comment>
<feature type="region of interest" description="Disordered" evidence="1">
    <location>
        <begin position="1"/>
        <end position="21"/>
    </location>
</feature>
<dbReference type="AlphaFoldDB" id="A0A2P2G1S5"/>
<organism evidence="2 3">
    <name type="scientific">Amycolatopsis lurida NRRL 2430</name>
    <dbReference type="NCBI Taxonomy" id="1460371"/>
    <lineage>
        <taxon>Bacteria</taxon>
        <taxon>Bacillati</taxon>
        <taxon>Actinomycetota</taxon>
        <taxon>Actinomycetes</taxon>
        <taxon>Pseudonocardiales</taxon>
        <taxon>Pseudonocardiaceae</taxon>
        <taxon>Amycolatopsis</taxon>
    </lineage>
</organism>
<dbReference type="Proteomes" id="UP000256220">
    <property type="component" value="Unassembled WGS sequence"/>
</dbReference>
<evidence type="ECO:0000256" key="1">
    <source>
        <dbReference type="SAM" id="MobiDB-lite"/>
    </source>
</evidence>
<evidence type="ECO:0000313" key="2">
    <source>
        <dbReference type="EMBL" id="KFU82924.1"/>
    </source>
</evidence>
<sequence length="77" mass="8174">MTGSEQVPDSGGPPAADHVRNYPVTVTGTDTRFTFGLVLDVANVLTAHGYPPLAGGADHVDLQQALFGFLYRSSRKD</sequence>
<name>A0A2P2G1S5_AMYLU</name>
<reference evidence="2 3" key="1">
    <citation type="journal article" date="2014" name="Genome Announc.">
        <title>Draft Genome Sequence of Amycolatopsis lurida NRRL 2430, Producer of the Glycopeptide Family Antibiotic Ristocetin.</title>
        <authorList>
            <person name="Kwun M.J."/>
            <person name="Hong H.J."/>
        </authorList>
    </citation>
    <scope>NUCLEOTIDE SEQUENCE [LARGE SCALE GENOMIC DNA]</scope>
    <source>
        <strain evidence="2 3">NRRL 2430</strain>
    </source>
</reference>
<dbReference type="EMBL" id="JFBM01000001">
    <property type="protein sequence ID" value="KFU82924.1"/>
    <property type="molecule type" value="Genomic_DNA"/>
</dbReference>
<dbReference type="RefSeq" id="WP_241783192.1">
    <property type="nucleotide sequence ID" value="NZ_JFBM01000001.1"/>
</dbReference>
<evidence type="ECO:0000313" key="3">
    <source>
        <dbReference type="Proteomes" id="UP000256220"/>
    </source>
</evidence>
<keyword evidence="3" id="KW-1185">Reference proteome</keyword>
<protein>
    <submittedName>
        <fullName evidence="2">Uncharacterized protein</fullName>
    </submittedName>
</protein>
<proteinExistence type="predicted"/>